<accession>A0ABZ1YW33</accession>
<dbReference type="RefSeq" id="WP_329411320.1">
    <property type="nucleotide sequence ID" value="NZ_CP109441.1"/>
</dbReference>
<protein>
    <recommendedName>
        <fullName evidence="4">Secreted protein</fullName>
    </recommendedName>
</protein>
<proteinExistence type="predicted"/>
<feature type="chain" id="PRO_5045309240" description="Secreted protein" evidence="1">
    <location>
        <begin position="25"/>
        <end position="158"/>
    </location>
</feature>
<evidence type="ECO:0000256" key="1">
    <source>
        <dbReference type="SAM" id="SignalP"/>
    </source>
</evidence>
<name>A0ABZ1YW33_9NOCA</name>
<dbReference type="Proteomes" id="UP001432062">
    <property type="component" value="Chromosome"/>
</dbReference>
<dbReference type="EMBL" id="CP109441">
    <property type="protein sequence ID" value="WUV47266.1"/>
    <property type="molecule type" value="Genomic_DNA"/>
</dbReference>
<evidence type="ECO:0008006" key="4">
    <source>
        <dbReference type="Google" id="ProtNLM"/>
    </source>
</evidence>
<evidence type="ECO:0000313" key="3">
    <source>
        <dbReference type="Proteomes" id="UP001432062"/>
    </source>
</evidence>
<gene>
    <name evidence="2" type="ORF">OG563_03200</name>
</gene>
<reference evidence="2" key="1">
    <citation type="submission" date="2022-10" db="EMBL/GenBank/DDBJ databases">
        <title>The complete genomes of actinobacterial strains from the NBC collection.</title>
        <authorList>
            <person name="Joergensen T.S."/>
            <person name="Alvarez Arevalo M."/>
            <person name="Sterndorff E.B."/>
            <person name="Faurdal D."/>
            <person name="Vuksanovic O."/>
            <person name="Mourched A.-S."/>
            <person name="Charusanti P."/>
            <person name="Shaw S."/>
            <person name="Blin K."/>
            <person name="Weber T."/>
        </authorList>
    </citation>
    <scope>NUCLEOTIDE SEQUENCE</scope>
    <source>
        <strain evidence="2">NBC_01482</strain>
    </source>
</reference>
<feature type="signal peptide" evidence="1">
    <location>
        <begin position="1"/>
        <end position="24"/>
    </location>
</feature>
<evidence type="ECO:0000313" key="2">
    <source>
        <dbReference type="EMBL" id="WUV47266.1"/>
    </source>
</evidence>
<organism evidence="2 3">
    <name type="scientific">Nocardia vinacea</name>
    <dbReference type="NCBI Taxonomy" id="96468"/>
    <lineage>
        <taxon>Bacteria</taxon>
        <taxon>Bacillati</taxon>
        <taxon>Actinomycetota</taxon>
        <taxon>Actinomycetes</taxon>
        <taxon>Mycobacteriales</taxon>
        <taxon>Nocardiaceae</taxon>
        <taxon>Nocardia</taxon>
    </lineage>
</organism>
<keyword evidence="1" id="KW-0732">Signal</keyword>
<sequence length="158" mass="16160">MFDRSQLFALSTLVPLAIAAVATAAGPAAADPNGLDQLTPVDETGYLVDDPHYKGAVFFRSPDGRNCGFFLDGPAGCDAVPIDAPPGTNQVRSSTVEAAHFLTADQPTFTYPGGAQVLPEGQKVAVGGTTCGIGYQGTVTCETGAHGFTIAATYGVLH</sequence>
<keyword evidence="3" id="KW-1185">Reference proteome</keyword>